<reference evidence="1 2" key="1">
    <citation type="submission" date="2016-07" db="EMBL/GenBank/DDBJ databases">
        <title>Draft Genome Sequence of Methylobrevis pamukkalensis PK2.</title>
        <authorList>
            <person name="Vasilenko O.V."/>
            <person name="Doronina N.V."/>
            <person name="Shmareva M.N."/>
            <person name="Tarlachkov S.V."/>
            <person name="Mustakhimov I."/>
            <person name="Trotsenko Y.A."/>
        </authorList>
    </citation>
    <scope>NUCLEOTIDE SEQUENCE [LARGE SCALE GENOMIC DNA]</scope>
    <source>
        <strain evidence="1 2">PK2</strain>
    </source>
</reference>
<evidence type="ECO:0000313" key="1">
    <source>
        <dbReference type="EMBL" id="ODN70240.1"/>
    </source>
</evidence>
<dbReference type="SMART" id="SM00671">
    <property type="entry name" value="SEL1"/>
    <property type="match status" value="4"/>
</dbReference>
<dbReference type="PANTHER" id="PTHR45011">
    <property type="entry name" value="DAP3-BINDING CELL DEATH ENHANCER 1"/>
    <property type="match status" value="1"/>
</dbReference>
<sequence length="378" mass="40381">MADTTGSECDRLAASRNDPAFASTGVDHLDIDPTAARAVCAKALAGNPGEPRFAFQLGRAEQRLGNHQRARELYEAAGAKGYRLADVNLAILHEDGLGVPIDTRRARSLYERAAAAGIGVALNNIGSMYEDGRGQPVDRDIALAYYRRAADAGYAPAMGNIAWMLEHAPEGVKDTRAVAVAYAEAARLDVTFAQIRLGLFYRDGIFVAAPDPHAALAHFERAAQSGDLWGRLHAAQILLADVRSIASDPDEGMVKLDRVLAEADDSLLAEALSTKAEYILAREGLPGKAMQLLQRAVDVAPEEASVWAARAAVLAAQDDLDGADAALAEAITRNDQFAPWLVRRAEIREKLGDAVMAADLRRRAGNAAWGGFFLGNAD</sequence>
<keyword evidence="1" id="KW-0378">Hydrolase</keyword>
<dbReference type="PANTHER" id="PTHR45011:SF1">
    <property type="entry name" value="DAP3-BINDING CELL DEATH ENHANCER 1"/>
    <property type="match status" value="1"/>
</dbReference>
<dbReference type="GO" id="GO:0008800">
    <property type="term" value="F:beta-lactamase activity"/>
    <property type="evidence" value="ECO:0007669"/>
    <property type="project" value="UniProtKB-EC"/>
</dbReference>
<name>A0A1E3H1Q0_9HYPH</name>
<proteinExistence type="predicted"/>
<dbReference type="InterPro" id="IPR011990">
    <property type="entry name" value="TPR-like_helical_dom_sf"/>
</dbReference>
<dbReference type="InterPro" id="IPR006597">
    <property type="entry name" value="Sel1-like"/>
</dbReference>
<protein>
    <submittedName>
        <fullName evidence="1">Putative beta-lactamase HcpD</fullName>
        <ecNumber evidence="1">3.5.2.6</ecNumber>
    </submittedName>
</protein>
<dbReference type="EC" id="3.5.2.6" evidence="1"/>
<dbReference type="Pfam" id="PF08238">
    <property type="entry name" value="Sel1"/>
    <property type="match status" value="4"/>
</dbReference>
<dbReference type="Proteomes" id="UP000094622">
    <property type="component" value="Unassembled WGS sequence"/>
</dbReference>
<dbReference type="InterPro" id="IPR052748">
    <property type="entry name" value="ISR_Activator"/>
</dbReference>
<dbReference type="EMBL" id="MCRJ01000057">
    <property type="protein sequence ID" value="ODN70240.1"/>
    <property type="molecule type" value="Genomic_DNA"/>
</dbReference>
<dbReference type="OrthoDB" id="112232at2"/>
<accession>A0A1E3H1Q0</accession>
<comment type="caution">
    <text evidence="1">The sequence shown here is derived from an EMBL/GenBank/DDBJ whole genome shotgun (WGS) entry which is preliminary data.</text>
</comment>
<gene>
    <name evidence="1" type="primary">hcpD</name>
    <name evidence="1" type="ORF">A6302_02451</name>
</gene>
<dbReference type="RefSeq" id="WP_069307059.1">
    <property type="nucleotide sequence ID" value="NZ_MCRJ01000057.1"/>
</dbReference>
<dbReference type="AlphaFoldDB" id="A0A1E3H1Q0"/>
<keyword evidence="2" id="KW-1185">Reference proteome</keyword>
<organism evidence="1 2">
    <name type="scientific">Methylobrevis pamukkalensis</name>
    <dbReference type="NCBI Taxonomy" id="1439726"/>
    <lineage>
        <taxon>Bacteria</taxon>
        <taxon>Pseudomonadati</taxon>
        <taxon>Pseudomonadota</taxon>
        <taxon>Alphaproteobacteria</taxon>
        <taxon>Hyphomicrobiales</taxon>
        <taxon>Pleomorphomonadaceae</taxon>
        <taxon>Methylobrevis</taxon>
    </lineage>
</organism>
<dbReference type="Gene3D" id="1.25.40.10">
    <property type="entry name" value="Tetratricopeptide repeat domain"/>
    <property type="match status" value="2"/>
</dbReference>
<dbReference type="SUPFAM" id="SSF81901">
    <property type="entry name" value="HCP-like"/>
    <property type="match status" value="2"/>
</dbReference>
<evidence type="ECO:0000313" key="2">
    <source>
        <dbReference type="Proteomes" id="UP000094622"/>
    </source>
</evidence>